<dbReference type="PROSITE" id="PS00108">
    <property type="entry name" value="PROTEIN_KINASE_ST"/>
    <property type="match status" value="1"/>
</dbReference>
<feature type="compositionally biased region" description="Basic and acidic residues" evidence="11">
    <location>
        <begin position="432"/>
        <end position="442"/>
    </location>
</feature>
<dbReference type="PANTHER" id="PTHR43671">
    <property type="entry name" value="SERINE/THREONINE-PROTEIN KINASE NEK"/>
    <property type="match status" value="1"/>
</dbReference>
<keyword evidence="3" id="KW-0723">Serine/threonine-protein kinase</keyword>
<dbReference type="AlphaFoldDB" id="A0A8T2U225"/>
<dbReference type="InterPro" id="IPR011009">
    <property type="entry name" value="Kinase-like_dom_sf"/>
</dbReference>
<evidence type="ECO:0000256" key="10">
    <source>
        <dbReference type="PROSITE-ProRule" id="PRU10141"/>
    </source>
</evidence>
<evidence type="ECO:0000256" key="5">
    <source>
        <dbReference type="ARBA" id="ARBA00022741"/>
    </source>
</evidence>
<comment type="catalytic activity">
    <reaction evidence="9">
        <text>L-seryl-[protein] + ATP = O-phospho-L-seryl-[protein] + ADP + H(+)</text>
        <dbReference type="Rhea" id="RHEA:17989"/>
        <dbReference type="Rhea" id="RHEA-COMP:9863"/>
        <dbReference type="Rhea" id="RHEA-COMP:11604"/>
        <dbReference type="ChEBI" id="CHEBI:15378"/>
        <dbReference type="ChEBI" id="CHEBI:29999"/>
        <dbReference type="ChEBI" id="CHEBI:30616"/>
        <dbReference type="ChEBI" id="CHEBI:83421"/>
        <dbReference type="ChEBI" id="CHEBI:456216"/>
        <dbReference type="EC" id="2.7.11.1"/>
    </reaction>
</comment>
<name>A0A8T2U225_CERRI</name>
<dbReference type="InterPro" id="IPR008271">
    <property type="entry name" value="Ser/Thr_kinase_AS"/>
</dbReference>
<protein>
    <recommendedName>
        <fullName evidence="2">non-specific serine/threonine protein kinase</fullName>
        <ecNumber evidence="2">2.7.11.1</ecNumber>
    </recommendedName>
</protein>
<accession>A0A8T2U225</accession>
<evidence type="ECO:0000256" key="11">
    <source>
        <dbReference type="SAM" id="MobiDB-lite"/>
    </source>
</evidence>
<dbReference type="InterPro" id="IPR017441">
    <property type="entry name" value="Protein_kinase_ATP_BS"/>
</dbReference>
<dbReference type="Proteomes" id="UP000825935">
    <property type="component" value="Chromosome 9"/>
</dbReference>
<feature type="binding site" evidence="10">
    <location>
        <position position="33"/>
    </location>
    <ligand>
        <name>ATP</name>
        <dbReference type="ChEBI" id="CHEBI:30616"/>
    </ligand>
</feature>
<gene>
    <name evidence="13" type="ORF">KP509_09G041600</name>
</gene>
<proteinExistence type="inferred from homology"/>
<feature type="region of interest" description="Disordered" evidence="11">
    <location>
        <begin position="389"/>
        <end position="476"/>
    </location>
</feature>
<dbReference type="GO" id="GO:0004674">
    <property type="term" value="F:protein serine/threonine kinase activity"/>
    <property type="evidence" value="ECO:0007669"/>
    <property type="project" value="UniProtKB-KW"/>
</dbReference>
<keyword evidence="6" id="KW-0418">Kinase</keyword>
<dbReference type="EC" id="2.7.11.1" evidence="2"/>
<dbReference type="OMA" id="HSMQAIS"/>
<comment type="caution">
    <text evidence="13">The sequence shown here is derived from an EMBL/GenBank/DDBJ whole genome shotgun (WGS) entry which is preliminary data.</text>
</comment>
<keyword evidence="7 10" id="KW-0067">ATP-binding</keyword>
<evidence type="ECO:0000259" key="12">
    <source>
        <dbReference type="PROSITE" id="PS50011"/>
    </source>
</evidence>
<dbReference type="EMBL" id="CM035414">
    <property type="protein sequence ID" value="KAH7429322.1"/>
    <property type="molecule type" value="Genomic_DNA"/>
</dbReference>
<dbReference type="CDD" id="cd08215">
    <property type="entry name" value="STKc_Nek"/>
    <property type="match status" value="1"/>
</dbReference>
<reference evidence="13" key="1">
    <citation type="submission" date="2021-08" db="EMBL/GenBank/DDBJ databases">
        <title>WGS assembly of Ceratopteris richardii.</title>
        <authorList>
            <person name="Marchant D.B."/>
            <person name="Chen G."/>
            <person name="Jenkins J."/>
            <person name="Shu S."/>
            <person name="Leebens-Mack J."/>
            <person name="Grimwood J."/>
            <person name="Schmutz J."/>
            <person name="Soltis P."/>
            <person name="Soltis D."/>
            <person name="Chen Z.-H."/>
        </authorList>
    </citation>
    <scope>NUCLEOTIDE SEQUENCE</scope>
    <source>
        <strain evidence="13">Whitten #5841</strain>
        <tissue evidence="13">Leaf</tissue>
    </source>
</reference>
<dbReference type="SUPFAM" id="SSF56112">
    <property type="entry name" value="Protein kinase-like (PK-like)"/>
    <property type="match status" value="1"/>
</dbReference>
<evidence type="ECO:0000256" key="1">
    <source>
        <dbReference type="ARBA" id="ARBA00010886"/>
    </source>
</evidence>
<dbReference type="InterPro" id="IPR050660">
    <property type="entry name" value="NEK_Ser/Thr_kinase"/>
</dbReference>
<sequence length="922" mass="102029">MDHYDIVGQIGRGAFGSAILVHHKAEKKKYVLKKIRLARQSDRCRRSAHQEMELVSKVQHPYILEHKESWIEKGCYICIVTGYCEGGDMAELIKKQNGVVFPEERLCKWFVQLLMAVDYLHSNHILHRDLKCSNIFLTKDNDVRLGDFGLAKMLSEKDLACSDKTKVRDDPPGDYFSNDSCSFLLVKVVGTPNYMCPELLADIPYGFKSDIWSLGCCIFEMAAHKPAFKAFDMAGLINKINRSSIGSLPSSYSAGLKGVIRSMLRKSPDQRPSAADILKHPQLQPYVIQCKQILGSPGRPARNLFVDQQEILEHQHHSLAHSRDCEVSDTVKKGSTECVSGHQTRATMSMPESDGIRILEWPYEIIEGQAAEYGYSSTSSTKESDIGTIETMVGSNPSPVKQAITGSQKHDGNSAKFGKDDRHSGRNNRIKVSRDGDRHSVSPKESSVPVLHSPSNVGSHVTKDRNEKDDKLGRTPAVKCLQSSPNHIKLPLHILATPMNIKHKADVSDTKLVQLEDEKPVNKLPRKSWVTPTKLEPFTEKKSFSSEESEYPQPISEHAIDLVDMEDAMAAEVHMVSPYLPSSQSNDLFSVEANDPTNDDEPLEGSISRDTSEYSSATADHNGCDAQNLEDVVEPSFVQSVARHVDGSPNVSVIDPHLDPVAEFPPSGTDCKCKEKVLDNRYFPKRGSLSNSNVTISLAEGTYVANNYLENQGDSRCRQESREDGLWAENSLSPGRGIVCQQKEWTQEKGADKLPVHVGYVVNDIMHGISHNTFKIGPDQQQGGEFVGQQGTSLGTGSSMKSNVEMLSMAVGTTTIGTFRNMNGCANMPNRSNPACKEGVSEEKGLDMRSYKQRAEALEGLLELCAQLLHQQRLDELSVVLNPFGKTQVSPRETAIWLTKSLKGMLGGDQNRPLSSTSNSRF</sequence>
<comment type="similarity">
    <text evidence="1">Belongs to the protein kinase superfamily. NEK Ser/Thr protein kinase family. NIMA subfamily.</text>
</comment>
<dbReference type="PANTHER" id="PTHR43671:SF98">
    <property type="entry name" value="SERINE_THREONINE-PROTEIN KINASE NEK11"/>
    <property type="match status" value="1"/>
</dbReference>
<evidence type="ECO:0000256" key="4">
    <source>
        <dbReference type="ARBA" id="ARBA00022679"/>
    </source>
</evidence>
<evidence type="ECO:0000256" key="2">
    <source>
        <dbReference type="ARBA" id="ARBA00012513"/>
    </source>
</evidence>
<feature type="region of interest" description="Disordered" evidence="11">
    <location>
        <begin position="586"/>
        <end position="608"/>
    </location>
</feature>
<feature type="compositionally biased region" description="Polar residues" evidence="11">
    <location>
        <begin position="393"/>
        <end position="407"/>
    </location>
</feature>
<feature type="compositionally biased region" description="Basic and acidic residues" evidence="11">
    <location>
        <begin position="408"/>
        <end position="424"/>
    </location>
</feature>
<dbReference type="PROSITE" id="PS50011">
    <property type="entry name" value="PROTEIN_KINASE_DOM"/>
    <property type="match status" value="1"/>
</dbReference>
<evidence type="ECO:0000313" key="13">
    <source>
        <dbReference type="EMBL" id="KAH7429322.1"/>
    </source>
</evidence>
<feature type="compositionally biased region" description="Basic and acidic residues" evidence="11">
    <location>
        <begin position="461"/>
        <end position="473"/>
    </location>
</feature>
<dbReference type="PROSITE" id="PS00107">
    <property type="entry name" value="PROTEIN_KINASE_ATP"/>
    <property type="match status" value="1"/>
</dbReference>
<organism evidence="13 14">
    <name type="scientific">Ceratopteris richardii</name>
    <name type="common">Triangle waterfern</name>
    <dbReference type="NCBI Taxonomy" id="49495"/>
    <lineage>
        <taxon>Eukaryota</taxon>
        <taxon>Viridiplantae</taxon>
        <taxon>Streptophyta</taxon>
        <taxon>Embryophyta</taxon>
        <taxon>Tracheophyta</taxon>
        <taxon>Polypodiopsida</taxon>
        <taxon>Polypodiidae</taxon>
        <taxon>Polypodiales</taxon>
        <taxon>Pteridineae</taxon>
        <taxon>Pteridaceae</taxon>
        <taxon>Parkerioideae</taxon>
        <taxon>Ceratopteris</taxon>
    </lineage>
</organism>
<evidence type="ECO:0000313" key="14">
    <source>
        <dbReference type="Proteomes" id="UP000825935"/>
    </source>
</evidence>
<dbReference type="InterPro" id="IPR000719">
    <property type="entry name" value="Prot_kinase_dom"/>
</dbReference>
<keyword evidence="4" id="KW-0808">Transferase</keyword>
<evidence type="ECO:0000256" key="9">
    <source>
        <dbReference type="ARBA" id="ARBA00048679"/>
    </source>
</evidence>
<feature type="domain" description="Protein kinase" evidence="12">
    <location>
        <begin position="4"/>
        <end position="283"/>
    </location>
</feature>
<dbReference type="GO" id="GO:0005524">
    <property type="term" value="F:ATP binding"/>
    <property type="evidence" value="ECO:0007669"/>
    <property type="project" value="UniProtKB-UniRule"/>
</dbReference>
<evidence type="ECO:0000256" key="8">
    <source>
        <dbReference type="ARBA" id="ARBA00047899"/>
    </source>
</evidence>
<evidence type="ECO:0000256" key="3">
    <source>
        <dbReference type="ARBA" id="ARBA00022527"/>
    </source>
</evidence>
<dbReference type="Pfam" id="PF00069">
    <property type="entry name" value="Pkinase"/>
    <property type="match status" value="1"/>
</dbReference>
<dbReference type="Gene3D" id="1.10.510.10">
    <property type="entry name" value="Transferase(Phosphotransferase) domain 1"/>
    <property type="match status" value="1"/>
</dbReference>
<dbReference type="Gene3D" id="3.30.200.20">
    <property type="entry name" value="Phosphorylase Kinase, domain 1"/>
    <property type="match status" value="1"/>
</dbReference>
<keyword evidence="14" id="KW-1185">Reference proteome</keyword>
<dbReference type="SMART" id="SM00220">
    <property type="entry name" value="S_TKc"/>
    <property type="match status" value="1"/>
</dbReference>
<comment type="catalytic activity">
    <reaction evidence="8">
        <text>L-threonyl-[protein] + ATP = O-phospho-L-threonyl-[protein] + ADP + H(+)</text>
        <dbReference type="Rhea" id="RHEA:46608"/>
        <dbReference type="Rhea" id="RHEA-COMP:11060"/>
        <dbReference type="Rhea" id="RHEA-COMP:11605"/>
        <dbReference type="ChEBI" id="CHEBI:15378"/>
        <dbReference type="ChEBI" id="CHEBI:30013"/>
        <dbReference type="ChEBI" id="CHEBI:30616"/>
        <dbReference type="ChEBI" id="CHEBI:61977"/>
        <dbReference type="ChEBI" id="CHEBI:456216"/>
        <dbReference type="EC" id="2.7.11.1"/>
    </reaction>
</comment>
<dbReference type="OrthoDB" id="248923at2759"/>
<keyword evidence="5 10" id="KW-0547">Nucleotide-binding</keyword>
<evidence type="ECO:0000256" key="6">
    <source>
        <dbReference type="ARBA" id="ARBA00022777"/>
    </source>
</evidence>
<evidence type="ECO:0000256" key="7">
    <source>
        <dbReference type="ARBA" id="ARBA00022840"/>
    </source>
</evidence>